<feature type="compositionally biased region" description="Pro residues" evidence="1">
    <location>
        <begin position="646"/>
        <end position="659"/>
    </location>
</feature>
<feature type="compositionally biased region" description="Basic and acidic residues" evidence="1">
    <location>
        <begin position="61"/>
        <end position="73"/>
    </location>
</feature>
<feature type="compositionally biased region" description="Polar residues" evidence="1">
    <location>
        <begin position="90"/>
        <end position="100"/>
    </location>
</feature>
<evidence type="ECO:0000313" key="3">
    <source>
        <dbReference type="Proteomes" id="UP001558652"/>
    </source>
</evidence>
<name>A0ABD0Y0T7_9HEMI</name>
<keyword evidence="3" id="KW-1185">Reference proteome</keyword>
<proteinExistence type="predicted"/>
<feature type="region of interest" description="Disordered" evidence="1">
    <location>
        <begin position="550"/>
        <end position="662"/>
    </location>
</feature>
<feature type="compositionally biased region" description="Basic and acidic residues" evidence="1">
    <location>
        <begin position="230"/>
        <end position="240"/>
    </location>
</feature>
<accession>A0ABD0Y0T7</accession>
<sequence length="921" mass="104067">MKVHHESTVGTVSHVPSFSREVDRGELSVESVEKKEEIQDDSIPKKSALDFFKNIIQENENETKKREAQHEARQAASEISFTPHGPVESSPFQEFQSYKASSEHFTSERQVKEEVFLEPGPPPEIGFVPKSSAPILKEEKMADRVKKLEESTRRLSETEAPLGGVKIFPTPLPKKDVQETRIFKESSEYSSKQVHKAPVLRPPANVEVRPESPRPSAEGISMEKLWASKFNHEPPPERPKSPLPSAEGLAMDKLWGHKYSDSTVARTVWPPPEPEFFARAETTKQVEKSEFSHKSEVKECFSKTQECTRQEKFHQEFAPRNIVTPEIKPTDKIIYVAEAHTIKSTSNAVDTQQSVAQFSSSSDFSRTETNVVEENILKPSEAKKIWPQGLPVEIEKKPKPRPEPQRVQPVQQLRLDDVGLEPGPPPEIGFATPAPKTERRQSYVETIEQGLEKDLEKEPSRHLVGAVRTIPPPPKKEKSVERQDFEFKRSFSASESSSFKKFSTVPRPSKFVKKSFADSDYESEVERTKIKARWTPWDSDTEEFLTFRRVKPPTVQQHPQQPRRPHSVEPPPVVAPIYYTSRTTNKKKVSPPQQKQTTDSGYMADTDEPRRFVGAQMKVEKKSVASVSKSFEKKETSSTKVLEPFPFKPDPPSVAPPPTKQRAIIVPSPSKFVKGEFKESDYESDYEGKIKPVWRPKYESGEEPSFRPVKPVESPCGRVGQPIRPLPLLQPGSPPKMDFAPPSPGFGKAVETSNTLNFSESTQQSRRVVSVQQTTRVMSFDQSAKRTERQTSLPSKFVPKGDAKWMSAATDSELRRVDEMRKRFSGGEKQLELVPGEPPQFDYAPPCVPAPAAVVANKHISEMTSTFKSKAQQFATNILKDVKENGRDIAMKEEKKDDPQAYREESRVAEYGECCFSLTIH</sequence>
<feature type="compositionally biased region" description="Low complexity" evidence="1">
    <location>
        <begin position="761"/>
        <end position="772"/>
    </location>
</feature>
<reference evidence="2 3" key="1">
    <citation type="submission" date="2024-07" db="EMBL/GenBank/DDBJ databases">
        <title>Chromosome-level genome assembly of the water stick insect Ranatra chinensis (Heteroptera: Nepidae).</title>
        <authorList>
            <person name="Liu X."/>
        </authorList>
    </citation>
    <scope>NUCLEOTIDE SEQUENCE [LARGE SCALE GENOMIC DNA]</scope>
    <source>
        <strain evidence="2">Cailab_2021Rc</strain>
        <tissue evidence="2">Muscle</tissue>
    </source>
</reference>
<feature type="region of interest" description="Disordered" evidence="1">
    <location>
        <begin position="60"/>
        <end position="112"/>
    </location>
</feature>
<feature type="compositionally biased region" description="Polar residues" evidence="1">
    <location>
        <begin position="751"/>
        <end position="760"/>
    </location>
</feature>
<organism evidence="2 3">
    <name type="scientific">Ranatra chinensis</name>
    <dbReference type="NCBI Taxonomy" id="642074"/>
    <lineage>
        <taxon>Eukaryota</taxon>
        <taxon>Metazoa</taxon>
        <taxon>Ecdysozoa</taxon>
        <taxon>Arthropoda</taxon>
        <taxon>Hexapoda</taxon>
        <taxon>Insecta</taxon>
        <taxon>Pterygota</taxon>
        <taxon>Neoptera</taxon>
        <taxon>Paraneoptera</taxon>
        <taxon>Hemiptera</taxon>
        <taxon>Heteroptera</taxon>
        <taxon>Panheteroptera</taxon>
        <taxon>Nepomorpha</taxon>
        <taxon>Nepidae</taxon>
        <taxon>Ranatrinae</taxon>
        <taxon>Ranatra</taxon>
    </lineage>
</organism>
<feature type="compositionally biased region" description="Basic and acidic residues" evidence="1">
    <location>
        <begin position="101"/>
        <end position="112"/>
    </location>
</feature>
<feature type="compositionally biased region" description="Basic and acidic residues" evidence="1">
    <location>
        <begin position="474"/>
        <end position="483"/>
    </location>
</feature>
<evidence type="ECO:0000313" key="2">
    <source>
        <dbReference type="EMBL" id="KAL1117097.1"/>
    </source>
</evidence>
<feature type="region of interest" description="Disordered" evidence="1">
    <location>
        <begin position="416"/>
        <end position="439"/>
    </location>
</feature>
<feature type="compositionally biased region" description="Basic and acidic residues" evidence="1">
    <location>
        <begin position="20"/>
        <end position="43"/>
    </location>
</feature>
<dbReference type="AlphaFoldDB" id="A0ABD0Y0T7"/>
<dbReference type="Proteomes" id="UP001558652">
    <property type="component" value="Unassembled WGS sequence"/>
</dbReference>
<feature type="region of interest" description="Disordered" evidence="1">
    <location>
        <begin position="150"/>
        <end position="171"/>
    </location>
</feature>
<evidence type="ECO:0000256" key="1">
    <source>
        <dbReference type="SAM" id="MobiDB-lite"/>
    </source>
</evidence>
<feature type="compositionally biased region" description="Polar residues" evidence="1">
    <location>
        <begin position="591"/>
        <end position="600"/>
    </location>
</feature>
<feature type="region of interest" description="Disordered" evidence="1">
    <location>
        <begin position="697"/>
        <end position="772"/>
    </location>
</feature>
<feature type="region of interest" description="Disordered" evidence="1">
    <location>
        <begin position="1"/>
        <end position="43"/>
    </location>
</feature>
<gene>
    <name evidence="2" type="ORF">AAG570_004425</name>
</gene>
<feature type="region of interest" description="Disordered" evidence="1">
    <location>
        <begin position="454"/>
        <end position="483"/>
    </location>
</feature>
<feature type="region of interest" description="Disordered" evidence="1">
    <location>
        <begin position="186"/>
        <end position="247"/>
    </location>
</feature>
<dbReference type="EMBL" id="JBFDAA010000016">
    <property type="protein sequence ID" value="KAL1117097.1"/>
    <property type="molecule type" value="Genomic_DNA"/>
</dbReference>
<comment type="caution">
    <text evidence="2">The sequence shown here is derived from an EMBL/GenBank/DDBJ whole genome shotgun (WGS) entry which is preliminary data.</text>
</comment>
<protein>
    <submittedName>
        <fullName evidence="2">Uncharacterized protein</fullName>
    </submittedName>
</protein>